<dbReference type="Proteomes" id="UP001597327">
    <property type="component" value="Unassembled WGS sequence"/>
</dbReference>
<keyword evidence="1" id="KW-0560">Oxidoreductase</keyword>
<comment type="caution">
    <text evidence="1">The sequence shown here is derived from an EMBL/GenBank/DDBJ whole genome shotgun (WGS) entry which is preliminary data.</text>
</comment>
<keyword evidence="1" id="KW-0223">Dioxygenase</keyword>
<accession>A0ABW4JTE5</accession>
<dbReference type="Pfam" id="PF05721">
    <property type="entry name" value="PhyH"/>
    <property type="match status" value="1"/>
</dbReference>
<dbReference type="RefSeq" id="WP_149891283.1">
    <property type="nucleotide sequence ID" value="NZ_JBHUFA010000001.1"/>
</dbReference>
<proteinExistence type="predicted"/>
<dbReference type="SUPFAM" id="SSF51197">
    <property type="entry name" value="Clavaminate synthase-like"/>
    <property type="match status" value="1"/>
</dbReference>
<evidence type="ECO:0000313" key="1">
    <source>
        <dbReference type="EMBL" id="MFD1694919.1"/>
    </source>
</evidence>
<dbReference type="Gene3D" id="2.60.120.620">
    <property type="entry name" value="q2cbj1_9rhob like domain"/>
    <property type="match status" value="1"/>
</dbReference>
<name>A0ABW4JTE5_9HYPH</name>
<protein>
    <submittedName>
        <fullName evidence="1">Phytanoyl-CoA dioxygenase family protein</fullName>
    </submittedName>
</protein>
<dbReference type="EMBL" id="JBHUFA010000001">
    <property type="protein sequence ID" value="MFD1694919.1"/>
    <property type="molecule type" value="Genomic_DNA"/>
</dbReference>
<reference evidence="2" key="1">
    <citation type="journal article" date="2019" name="Int. J. Syst. Evol. Microbiol.">
        <title>The Global Catalogue of Microorganisms (GCM) 10K type strain sequencing project: providing services to taxonomists for standard genome sequencing and annotation.</title>
        <authorList>
            <consortium name="The Broad Institute Genomics Platform"/>
            <consortium name="The Broad Institute Genome Sequencing Center for Infectious Disease"/>
            <person name="Wu L."/>
            <person name="Ma J."/>
        </authorList>
    </citation>
    <scope>NUCLEOTIDE SEQUENCE [LARGE SCALE GENOMIC DNA]</scope>
    <source>
        <strain evidence="2">JCM 3369</strain>
    </source>
</reference>
<sequence length="344" mass="38567">MKALSYLNAPLWVLGVFGAEKSYRKNPILGSPTLNRWGLHRKRVEIAEALAAFRRQRLAASLDPQQRSFFDANGYMVIENFLEPETYAALLRETSEKIFPAREMRQGQTVTRMTPLPPEVLDHNPGLAAAARDPRAKAMIRYAASQGGQPHCFLQTVIAEPSRKAKDPQTDVHSDTFHATAKAWLFLQDVGEEDGPFCFVPGSHRMTPERLAWEYEQSLSASSAKDGHHASGSFRIGLDALAGLGLPAPVRMAVKGNTLIVADTHAFHGRTPSERPTIRAEVHWHHRRNPFLPWTGLDPIALPGLREREMNLFLAISDLQERYLRQQHIWRDVGAVALRSQAHV</sequence>
<dbReference type="InterPro" id="IPR008775">
    <property type="entry name" value="Phytyl_CoA_dOase-like"/>
</dbReference>
<evidence type="ECO:0000313" key="2">
    <source>
        <dbReference type="Proteomes" id="UP001597327"/>
    </source>
</evidence>
<keyword evidence="2" id="KW-1185">Reference proteome</keyword>
<dbReference type="GO" id="GO:0051213">
    <property type="term" value="F:dioxygenase activity"/>
    <property type="evidence" value="ECO:0007669"/>
    <property type="project" value="UniProtKB-KW"/>
</dbReference>
<organism evidence="1 2">
    <name type="scientific">Roseibium aestuarii</name>
    <dbReference type="NCBI Taxonomy" id="2600299"/>
    <lineage>
        <taxon>Bacteria</taxon>
        <taxon>Pseudomonadati</taxon>
        <taxon>Pseudomonadota</taxon>
        <taxon>Alphaproteobacteria</taxon>
        <taxon>Hyphomicrobiales</taxon>
        <taxon>Stappiaceae</taxon>
        <taxon>Roseibium</taxon>
    </lineage>
</organism>
<gene>
    <name evidence="1" type="ORF">ACFSC7_05270</name>
</gene>